<feature type="region of interest" description="Disordered" evidence="1">
    <location>
        <begin position="475"/>
        <end position="515"/>
    </location>
</feature>
<dbReference type="AlphaFoldDB" id="A0A0C9VKI9"/>
<feature type="compositionally biased region" description="Low complexity" evidence="1">
    <location>
        <begin position="486"/>
        <end position="495"/>
    </location>
</feature>
<feature type="compositionally biased region" description="Pro residues" evidence="1">
    <location>
        <begin position="496"/>
        <end position="511"/>
    </location>
</feature>
<sequence>MPRPTTRSVSTLPVVATAPPAEDVEDAPDDRSVHFPDPVIDDDAVDDGLGDPIEDESPWGPPNKDWDLLDKIESSPHPVDIEEAANLAENLPNVLLQPPSEDLATPRVIFTPKNTKWAARARSGGSSGGQTTQPKKKKGKGKAAAPTTPATGLSQPEPIMLRIPVRQPIPSLDSILERLAARPVSPAPTSGLPSSESLYMRTIFDEARKKVDSGAPDLLHRLRLRLLLAEVAPGLDFGVLLASLPVQSPMDLPDPNARTLLPGIQLVSSTSTVRSLPSALVQLDGLDLPLPVKVIGIVKANWNVHVPLTAITTKALTSASLASKEDSGQSLSIRDGVLSMASTRISARDEGSLSPQDWIHAFPRLIECIRRYLLSPARNAIADAWLKHYNTILQRPDFWDLFPLLLCYDIRLRVHFVDVNNQIDPSVWQEGVWRQIIDTYRTGSQGLLSGMGGIIPPAARGGFAPFALAPQGLFPMPGGPPPRAPALPLQRAAPRGPAPPPGPAPAQPPAPGGGEVDCSFFGASSVVPQVAENVPATPFGPILSPLSTATGKLLRVSRFVSGSMAAAAPNLLAAGSMHARAAESHTQLKSAITNGFLPIVTPFRWLKWEELLQEAGTLGDFSDVPKGIRCLFLDRDRMNTYKRISKTKSLSSHGQYLVRRIDPILGD</sequence>
<protein>
    <submittedName>
        <fullName evidence="2">Unplaced genomic scaffold scaffold_174, whole genome shotgun sequence</fullName>
    </submittedName>
</protein>
<evidence type="ECO:0000313" key="3">
    <source>
        <dbReference type="Proteomes" id="UP000053820"/>
    </source>
</evidence>
<feature type="region of interest" description="Disordered" evidence="1">
    <location>
        <begin position="117"/>
        <end position="155"/>
    </location>
</feature>
<organism evidence="2 3">
    <name type="scientific">Hydnomerulius pinastri MD-312</name>
    <dbReference type="NCBI Taxonomy" id="994086"/>
    <lineage>
        <taxon>Eukaryota</taxon>
        <taxon>Fungi</taxon>
        <taxon>Dikarya</taxon>
        <taxon>Basidiomycota</taxon>
        <taxon>Agaricomycotina</taxon>
        <taxon>Agaricomycetes</taxon>
        <taxon>Agaricomycetidae</taxon>
        <taxon>Boletales</taxon>
        <taxon>Boletales incertae sedis</taxon>
        <taxon>Leucogyrophana</taxon>
    </lineage>
</organism>
<dbReference type="OrthoDB" id="2690750at2759"/>
<gene>
    <name evidence="2" type="ORF">HYDPIDRAFT_34562</name>
</gene>
<dbReference type="HOGENOM" id="CLU_411636_0_0_1"/>
<keyword evidence="3" id="KW-1185">Reference proteome</keyword>
<accession>A0A0C9VKI9</accession>
<feature type="compositionally biased region" description="Low complexity" evidence="1">
    <location>
        <begin position="118"/>
        <end position="133"/>
    </location>
</feature>
<dbReference type="Proteomes" id="UP000053820">
    <property type="component" value="Unassembled WGS sequence"/>
</dbReference>
<reference evidence="2 3" key="1">
    <citation type="submission" date="2014-04" db="EMBL/GenBank/DDBJ databases">
        <title>Evolutionary Origins and Diversification of the Mycorrhizal Mutualists.</title>
        <authorList>
            <consortium name="DOE Joint Genome Institute"/>
            <consortium name="Mycorrhizal Genomics Consortium"/>
            <person name="Kohler A."/>
            <person name="Kuo A."/>
            <person name="Nagy L.G."/>
            <person name="Floudas D."/>
            <person name="Copeland A."/>
            <person name="Barry K.W."/>
            <person name="Cichocki N."/>
            <person name="Veneault-Fourrey C."/>
            <person name="LaButti K."/>
            <person name="Lindquist E.A."/>
            <person name="Lipzen A."/>
            <person name="Lundell T."/>
            <person name="Morin E."/>
            <person name="Murat C."/>
            <person name="Riley R."/>
            <person name="Ohm R."/>
            <person name="Sun H."/>
            <person name="Tunlid A."/>
            <person name="Henrissat B."/>
            <person name="Grigoriev I.V."/>
            <person name="Hibbett D.S."/>
            <person name="Martin F."/>
        </authorList>
    </citation>
    <scope>NUCLEOTIDE SEQUENCE [LARGE SCALE GENOMIC DNA]</scope>
    <source>
        <strain evidence="2 3">MD-312</strain>
    </source>
</reference>
<dbReference type="EMBL" id="KN840008">
    <property type="protein sequence ID" value="KIJ58035.1"/>
    <property type="molecule type" value="Genomic_DNA"/>
</dbReference>
<feature type="compositionally biased region" description="Acidic residues" evidence="1">
    <location>
        <begin position="39"/>
        <end position="57"/>
    </location>
</feature>
<evidence type="ECO:0000256" key="1">
    <source>
        <dbReference type="SAM" id="MobiDB-lite"/>
    </source>
</evidence>
<feature type="compositionally biased region" description="Polar residues" evidence="1">
    <location>
        <begin position="1"/>
        <end position="11"/>
    </location>
</feature>
<evidence type="ECO:0000313" key="2">
    <source>
        <dbReference type="EMBL" id="KIJ58035.1"/>
    </source>
</evidence>
<feature type="compositionally biased region" description="Low complexity" evidence="1">
    <location>
        <begin position="142"/>
        <end position="152"/>
    </location>
</feature>
<feature type="region of interest" description="Disordered" evidence="1">
    <location>
        <begin position="1"/>
        <end position="71"/>
    </location>
</feature>
<name>A0A0C9VKI9_9AGAM</name>
<proteinExistence type="predicted"/>